<dbReference type="InterPro" id="IPR001547">
    <property type="entry name" value="Glyco_hydro_5"/>
</dbReference>
<keyword evidence="3 4" id="KW-0326">Glycosidase</keyword>
<organism evidence="8 9">
    <name type="scientific">Canariomyces notabilis</name>
    <dbReference type="NCBI Taxonomy" id="2074819"/>
    <lineage>
        <taxon>Eukaryota</taxon>
        <taxon>Fungi</taxon>
        <taxon>Dikarya</taxon>
        <taxon>Ascomycota</taxon>
        <taxon>Pezizomycotina</taxon>
        <taxon>Sordariomycetes</taxon>
        <taxon>Sordariomycetidae</taxon>
        <taxon>Sordariales</taxon>
        <taxon>Chaetomiaceae</taxon>
        <taxon>Canariomyces</taxon>
    </lineage>
</organism>
<evidence type="ECO:0000256" key="5">
    <source>
        <dbReference type="SAM" id="SignalP"/>
    </source>
</evidence>
<evidence type="ECO:0000256" key="3">
    <source>
        <dbReference type="ARBA" id="ARBA00023295"/>
    </source>
</evidence>
<dbReference type="InterPro" id="IPR052974">
    <property type="entry name" value="GH79_Enzymes"/>
</dbReference>
<gene>
    <name evidence="8" type="ORF">N656DRAFT_720550</name>
</gene>
<feature type="domain" description="Glycoside hydrolase family 5" evidence="6">
    <location>
        <begin position="162"/>
        <end position="329"/>
    </location>
</feature>
<evidence type="ECO:0000256" key="1">
    <source>
        <dbReference type="ARBA" id="ARBA00005641"/>
    </source>
</evidence>
<feature type="chain" id="PRO_5043012890" evidence="5">
    <location>
        <begin position="26"/>
        <end position="493"/>
    </location>
</feature>
<dbReference type="Gene3D" id="3.20.20.80">
    <property type="entry name" value="Glycosidases"/>
    <property type="match status" value="1"/>
</dbReference>
<dbReference type="EMBL" id="MU853379">
    <property type="protein sequence ID" value="KAK4107210.1"/>
    <property type="molecule type" value="Genomic_DNA"/>
</dbReference>
<dbReference type="PANTHER" id="PTHR36183">
    <property type="entry name" value="BETA-GLUCURONIDASE"/>
    <property type="match status" value="1"/>
</dbReference>
<comment type="caution">
    <text evidence="8">The sequence shown here is derived from an EMBL/GenBank/DDBJ whole genome shotgun (WGS) entry which is preliminary data.</text>
</comment>
<comment type="similarity">
    <text evidence="1 4">Belongs to the glycosyl hydrolase 5 (cellulase A) family.</text>
</comment>
<feature type="signal peptide" evidence="5">
    <location>
        <begin position="1"/>
        <end position="25"/>
    </location>
</feature>
<feature type="domain" description="Beta-glucuronidase C-terminal" evidence="7">
    <location>
        <begin position="381"/>
        <end position="489"/>
    </location>
</feature>
<dbReference type="GeneID" id="89936574"/>
<protein>
    <submittedName>
        <fullName evidence="8">Glycoside hydrolase family 79 protein</fullName>
    </submittedName>
</protein>
<dbReference type="RefSeq" id="XP_064664780.1">
    <property type="nucleotide sequence ID" value="XM_064812449.1"/>
</dbReference>
<name>A0AAN6QFF6_9PEZI</name>
<proteinExistence type="inferred from homology"/>
<dbReference type="PANTHER" id="PTHR36183:SF3">
    <property type="entry name" value="BETA-GLUCURONIDASE C-TERMINAL DOMAIN-CONTAINING PROTEIN"/>
    <property type="match status" value="1"/>
</dbReference>
<evidence type="ECO:0000313" key="8">
    <source>
        <dbReference type="EMBL" id="KAK4107210.1"/>
    </source>
</evidence>
<dbReference type="Proteomes" id="UP001302812">
    <property type="component" value="Unassembled WGS sequence"/>
</dbReference>
<keyword evidence="5" id="KW-0732">Signal</keyword>
<reference evidence="8" key="1">
    <citation type="journal article" date="2023" name="Mol. Phylogenet. Evol.">
        <title>Genome-scale phylogeny and comparative genomics of the fungal order Sordariales.</title>
        <authorList>
            <person name="Hensen N."/>
            <person name="Bonometti L."/>
            <person name="Westerberg I."/>
            <person name="Brannstrom I.O."/>
            <person name="Guillou S."/>
            <person name="Cros-Aarteil S."/>
            <person name="Calhoun S."/>
            <person name="Haridas S."/>
            <person name="Kuo A."/>
            <person name="Mondo S."/>
            <person name="Pangilinan J."/>
            <person name="Riley R."/>
            <person name="LaButti K."/>
            <person name="Andreopoulos B."/>
            <person name="Lipzen A."/>
            <person name="Chen C."/>
            <person name="Yan M."/>
            <person name="Daum C."/>
            <person name="Ng V."/>
            <person name="Clum A."/>
            <person name="Steindorff A."/>
            <person name="Ohm R.A."/>
            <person name="Martin F."/>
            <person name="Silar P."/>
            <person name="Natvig D.O."/>
            <person name="Lalanne C."/>
            <person name="Gautier V."/>
            <person name="Ament-Velasquez S.L."/>
            <person name="Kruys A."/>
            <person name="Hutchinson M.I."/>
            <person name="Powell A.J."/>
            <person name="Barry K."/>
            <person name="Miller A.N."/>
            <person name="Grigoriev I.V."/>
            <person name="Debuchy R."/>
            <person name="Gladieux P."/>
            <person name="Hiltunen Thoren M."/>
            <person name="Johannesson H."/>
        </authorList>
    </citation>
    <scope>NUCLEOTIDE SEQUENCE</scope>
    <source>
        <strain evidence="8">CBS 508.74</strain>
    </source>
</reference>
<evidence type="ECO:0000313" key="9">
    <source>
        <dbReference type="Proteomes" id="UP001302812"/>
    </source>
</evidence>
<dbReference type="GO" id="GO:0004553">
    <property type="term" value="F:hydrolase activity, hydrolyzing O-glycosyl compounds"/>
    <property type="evidence" value="ECO:0007669"/>
    <property type="project" value="InterPro"/>
</dbReference>
<dbReference type="GO" id="GO:0000272">
    <property type="term" value="P:polysaccharide catabolic process"/>
    <property type="evidence" value="ECO:0007669"/>
    <property type="project" value="InterPro"/>
</dbReference>
<accession>A0AAN6QFF6</accession>
<evidence type="ECO:0000259" key="6">
    <source>
        <dbReference type="Pfam" id="PF00150"/>
    </source>
</evidence>
<evidence type="ECO:0000256" key="4">
    <source>
        <dbReference type="RuleBase" id="RU361153"/>
    </source>
</evidence>
<dbReference type="Pfam" id="PF00150">
    <property type="entry name" value="Cellulase"/>
    <property type="match status" value="1"/>
</dbReference>
<dbReference type="InterPro" id="IPR031728">
    <property type="entry name" value="GlcAase_C"/>
</dbReference>
<evidence type="ECO:0000259" key="7">
    <source>
        <dbReference type="Pfam" id="PF16862"/>
    </source>
</evidence>
<keyword evidence="9" id="KW-1185">Reference proteome</keyword>
<keyword evidence="2 4" id="KW-0378">Hydrolase</keyword>
<dbReference type="SUPFAM" id="SSF51445">
    <property type="entry name" value="(Trans)glycosidases"/>
    <property type="match status" value="1"/>
</dbReference>
<dbReference type="Pfam" id="PF16862">
    <property type="entry name" value="Glyco_hydro_79C"/>
    <property type="match status" value="1"/>
</dbReference>
<dbReference type="InterPro" id="IPR017853">
    <property type="entry name" value="GH"/>
</dbReference>
<evidence type="ECO:0000256" key="2">
    <source>
        <dbReference type="ARBA" id="ARBA00022801"/>
    </source>
</evidence>
<sequence length="493" mass="52568">MAGKTTGIVALCATILLLQAQSVCAVTFAIPSKTGAAGYTYAPLDPAPVGISFEFFTFPSYMTNVTATHQCLANWKNLSGTWPPIRIGGTTQDRASFGAASEAYVTYSVANPADAPMSLTFGKRFMTLAGGYNGSVVVGLNRGKDNIENTIAAAKVAVTEIPNLLAIELGNEPEYYPKDGQPIARGTWNPAVDAASQISWITRLGSAVGRPNIIQAGNWNQAPPEWGAAQMMARETPQARQYIRHYAHHNYPGGSVQKLQSHAQTVSNVRGLFDADVAAVRRSGREYVLGETNSVSGGGAANVSPTFGAALWTMDYVLQATSRNISRTYFHHGTIGNCQYCFWGRYSMGAPYYGATAAVALLGGGARHLAALDNGNSAFAGYVTFDSEGRPLRVLLYNSEYWTGSGSGARRVEGFTLTGLPGGLERVRAKRLTSPGGAMDRVDRGGEITFGGQKFQDGTCVLQGEDRVEVVSVVEARVTLEVKATEALLVYLQ</sequence>
<reference evidence="8" key="2">
    <citation type="submission" date="2023-05" db="EMBL/GenBank/DDBJ databases">
        <authorList>
            <consortium name="Lawrence Berkeley National Laboratory"/>
            <person name="Steindorff A."/>
            <person name="Hensen N."/>
            <person name="Bonometti L."/>
            <person name="Westerberg I."/>
            <person name="Brannstrom I.O."/>
            <person name="Guillou S."/>
            <person name="Cros-Aarteil S."/>
            <person name="Calhoun S."/>
            <person name="Haridas S."/>
            <person name="Kuo A."/>
            <person name="Mondo S."/>
            <person name="Pangilinan J."/>
            <person name="Riley R."/>
            <person name="Labutti K."/>
            <person name="Andreopoulos B."/>
            <person name="Lipzen A."/>
            <person name="Chen C."/>
            <person name="Yanf M."/>
            <person name="Daum C."/>
            <person name="Ng V."/>
            <person name="Clum A."/>
            <person name="Ohm R."/>
            <person name="Martin F."/>
            <person name="Silar P."/>
            <person name="Natvig D."/>
            <person name="Lalanne C."/>
            <person name="Gautier V."/>
            <person name="Ament-Velasquez S.L."/>
            <person name="Kruys A."/>
            <person name="Hutchinson M.I."/>
            <person name="Powell A.J."/>
            <person name="Barry K."/>
            <person name="Miller A.N."/>
            <person name="Grigoriev I.V."/>
            <person name="Debuchy R."/>
            <person name="Gladieux P."/>
            <person name="Thoren M.H."/>
            <person name="Johannesson H."/>
        </authorList>
    </citation>
    <scope>NUCLEOTIDE SEQUENCE</scope>
    <source>
        <strain evidence="8">CBS 508.74</strain>
    </source>
</reference>
<dbReference type="AlphaFoldDB" id="A0AAN6QFF6"/>